<proteinExistence type="predicted"/>
<protein>
    <recommendedName>
        <fullName evidence="1">Cyclic nucleotide-binding domain-containing protein</fullName>
    </recommendedName>
</protein>
<dbReference type="EMBL" id="FR695864">
    <property type="protein sequence ID" value="CBX26733.1"/>
    <property type="molecule type" value="Genomic_DNA"/>
</dbReference>
<evidence type="ECO:0000259" key="1">
    <source>
        <dbReference type="PROSITE" id="PS50042"/>
    </source>
</evidence>
<dbReference type="InterPro" id="IPR050503">
    <property type="entry name" value="cAMP-dep_PK_reg_su-like"/>
</dbReference>
<dbReference type="PANTHER" id="PTHR11635:SF152">
    <property type="entry name" value="CAMP-DEPENDENT PROTEIN KINASE TYPE I REGULATORY SUBUNIT-RELATED"/>
    <property type="match status" value="1"/>
</dbReference>
<dbReference type="GO" id="GO:0005829">
    <property type="term" value="C:cytosol"/>
    <property type="evidence" value="ECO:0007669"/>
    <property type="project" value="TreeGrafter"/>
</dbReference>
<dbReference type="Pfam" id="PF00027">
    <property type="entry name" value="cNMP_binding"/>
    <property type="match status" value="1"/>
</dbReference>
<reference evidence="2" key="1">
    <citation type="journal article" date="2011" name="Environ. Microbiol.">
        <title>Genomic insights into the metabolic potential of the polycyclic aromatic hydrocarbon degrading sulfate-reducing Deltaproteobacterium N47.</title>
        <authorList>
            <person name="Bergmann F."/>
            <person name="Selesi D."/>
            <person name="Weinmaier T."/>
            <person name="Tischler P."/>
            <person name="Rattei T."/>
            <person name="Meckenstock R.U."/>
        </authorList>
    </citation>
    <scope>NUCLEOTIDE SEQUENCE</scope>
</reference>
<dbReference type="GO" id="GO:0005952">
    <property type="term" value="C:cAMP-dependent protein kinase complex"/>
    <property type="evidence" value="ECO:0007669"/>
    <property type="project" value="InterPro"/>
</dbReference>
<sequence>MIESKYLQDNMQNIQKLMNIPTLKHFEIQSLAKLLRLSKIREYEDGEIIITEGEKDTWLYFLLSGKVRVVKENFDIVIIDKKGEIFGEMRIIDTLSRSASVYALGKTVCLAVDTSAQRKLKDGDKDEQLDFLLLLYRIFAEYMSIRLRLTNEELVKAKKEIEQLIQNNQ</sequence>
<accession>E1Y839</accession>
<dbReference type="Gene3D" id="2.60.120.10">
    <property type="entry name" value="Jelly Rolls"/>
    <property type="match status" value="1"/>
</dbReference>
<organism evidence="2">
    <name type="scientific">uncultured Desulfobacterium sp</name>
    <dbReference type="NCBI Taxonomy" id="201089"/>
    <lineage>
        <taxon>Bacteria</taxon>
        <taxon>Pseudomonadati</taxon>
        <taxon>Thermodesulfobacteriota</taxon>
        <taxon>Desulfobacteria</taxon>
        <taxon>Desulfobacterales</taxon>
        <taxon>Desulfobacteriaceae</taxon>
        <taxon>Desulfobacterium</taxon>
        <taxon>environmental samples</taxon>
    </lineage>
</organism>
<dbReference type="GO" id="GO:0004862">
    <property type="term" value="F:cAMP-dependent protein kinase inhibitor activity"/>
    <property type="evidence" value="ECO:0007669"/>
    <property type="project" value="TreeGrafter"/>
</dbReference>
<dbReference type="InterPro" id="IPR014710">
    <property type="entry name" value="RmlC-like_jellyroll"/>
</dbReference>
<dbReference type="AlphaFoldDB" id="E1Y839"/>
<name>E1Y839_9BACT</name>
<dbReference type="InterPro" id="IPR000595">
    <property type="entry name" value="cNMP-bd_dom"/>
</dbReference>
<dbReference type="SUPFAM" id="SSF51206">
    <property type="entry name" value="cAMP-binding domain-like"/>
    <property type="match status" value="1"/>
</dbReference>
<dbReference type="GO" id="GO:0034236">
    <property type="term" value="F:protein kinase A catalytic subunit binding"/>
    <property type="evidence" value="ECO:0007669"/>
    <property type="project" value="TreeGrafter"/>
</dbReference>
<dbReference type="GO" id="GO:0030552">
    <property type="term" value="F:cAMP binding"/>
    <property type="evidence" value="ECO:0007669"/>
    <property type="project" value="TreeGrafter"/>
</dbReference>
<dbReference type="CDD" id="cd00038">
    <property type="entry name" value="CAP_ED"/>
    <property type="match status" value="1"/>
</dbReference>
<dbReference type="SMART" id="SM00100">
    <property type="entry name" value="cNMP"/>
    <property type="match status" value="1"/>
</dbReference>
<feature type="domain" description="Cyclic nucleotide-binding" evidence="1">
    <location>
        <begin position="22"/>
        <end position="120"/>
    </location>
</feature>
<dbReference type="InterPro" id="IPR018490">
    <property type="entry name" value="cNMP-bd_dom_sf"/>
</dbReference>
<dbReference type="PANTHER" id="PTHR11635">
    <property type="entry name" value="CAMP-DEPENDENT PROTEIN KINASE REGULATORY CHAIN"/>
    <property type="match status" value="1"/>
</dbReference>
<dbReference type="PROSITE" id="PS50042">
    <property type="entry name" value="CNMP_BINDING_3"/>
    <property type="match status" value="1"/>
</dbReference>
<evidence type="ECO:0000313" key="2">
    <source>
        <dbReference type="EMBL" id="CBX26733.1"/>
    </source>
</evidence>
<gene>
    <name evidence="2" type="ORF">N47_A07620</name>
</gene>